<reference evidence="2" key="1">
    <citation type="submission" date="2020-09" db="EMBL/GenBank/DDBJ databases">
        <title>Genome-Enabled Discovery of Anthraquinone Biosynthesis in Senna tora.</title>
        <authorList>
            <person name="Kang S.-H."/>
            <person name="Pandey R.P."/>
            <person name="Lee C.-M."/>
            <person name="Sim J.-S."/>
            <person name="Jeong J.-T."/>
            <person name="Choi B.-S."/>
            <person name="Jung M."/>
            <person name="Ginzburg D."/>
            <person name="Zhao K."/>
            <person name="Won S.Y."/>
            <person name="Oh T.-J."/>
            <person name="Yu Y."/>
            <person name="Kim N.-H."/>
            <person name="Lee O.R."/>
            <person name="Lee T.-H."/>
            <person name="Bashyal P."/>
            <person name="Kim T.-S."/>
            <person name="Lee W.-H."/>
            <person name="Kawkins C."/>
            <person name="Kim C.-K."/>
            <person name="Kim J.S."/>
            <person name="Ahn B.O."/>
            <person name="Rhee S.Y."/>
            <person name="Sohng J.K."/>
        </authorList>
    </citation>
    <scope>NUCLEOTIDE SEQUENCE</scope>
    <source>
        <tissue evidence="2">Leaf</tissue>
    </source>
</reference>
<proteinExistence type="predicted"/>
<evidence type="ECO:0000313" key="2">
    <source>
        <dbReference type="EMBL" id="KAF7833141.1"/>
    </source>
</evidence>
<feature type="domain" description="Retrotransposon Copia-like N-terminal" evidence="1">
    <location>
        <begin position="73"/>
        <end position="112"/>
    </location>
</feature>
<comment type="caution">
    <text evidence="2">The sequence shown here is derived from an EMBL/GenBank/DDBJ whole genome shotgun (WGS) entry which is preliminary data.</text>
</comment>
<dbReference type="EMBL" id="JAAIUW010000005">
    <property type="protein sequence ID" value="KAF7833141.1"/>
    <property type="molecule type" value="Genomic_DNA"/>
</dbReference>
<dbReference type="Pfam" id="PF14244">
    <property type="entry name" value="Retrotran_gag_3"/>
    <property type="match status" value="1"/>
</dbReference>
<dbReference type="AlphaFoldDB" id="A0A835C522"/>
<dbReference type="InterPro" id="IPR029472">
    <property type="entry name" value="Copia-like_N"/>
</dbReference>
<keyword evidence="3" id="KW-1185">Reference proteome</keyword>
<name>A0A835C522_9FABA</name>
<protein>
    <recommendedName>
        <fullName evidence="1">Retrotransposon Copia-like N-terminal domain-containing protein</fullName>
    </recommendedName>
</protein>
<dbReference type="Proteomes" id="UP000634136">
    <property type="component" value="Unassembled WGS sequence"/>
</dbReference>
<sequence length="114" mass="13430">MLLPKTINYLDSSTAHYKENLMKNLPSRDYQNTYKRYENFGIRSCTKLIVALKGVVQLKWWTRKDKEMELRAQLVVNLLTTTNYLTWSRSLKIALRAKNKLGFIDGSYVKPNIR</sequence>
<evidence type="ECO:0000313" key="3">
    <source>
        <dbReference type="Proteomes" id="UP000634136"/>
    </source>
</evidence>
<gene>
    <name evidence="2" type="ORF">G2W53_015474</name>
</gene>
<dbReference type="PANTHER" id="PTHR37610">
    <property type="entry name" value="CCHC-TYPE DOMAIN-CONTAINING PROTEIN"/>
    <property type="match status" value="1"/>
</dbReference>
<organism evidence="2 3">
    <name type="scientific">Senna tora</name>
    <dbReference type="NCBI Taxonomy" id="362788"/>
    <lineage>
        <taxon>Eukaryota</taxon>
        <taxon>Viridiplantae</taxon>
        <taxon>Streptophyta</taxon>
        <taxon>Embryophyta</taxon>
        <taxon>Tracheophyta</taxon>
        <taxon>Spermatophyta</taxon>
        <taxon>Magnoliopsida</taxon>
        <taxon>eudicotyledons</taxon>
        <taxon>Gunneridae</taxon>
        <taxon>Pentapetalae</taxon>
        <taxon>rosids</taxon>
        <taxon>fabids</taxon>
        <taxon>Fabales</taxon>
        <taxon>Fabaceae</taxon>
        <taxon>Caesalpinioideae</taxon>
        <taxon>Cassia clade</taxon>
        <taxon>Senna</taxon>
    </lineage>
</organism>
<accession>A0A835C522</accession>
<evidence type="ECO:0000259" key="1">
    <source>
        <dbReference type="Pfam" id="PF14244"/>
    </source>
</evidence>
<dbReference type="PANTHER" id="PTHR37610:SF40">
    <property type="entry name" value="OS01G0909600 PROTEIN"/>
    <property type="match status" value="1"/>
</dbReference>